<name>A0A8D0PYG4_PIG</name>
<sequence>ESLSSHKTQPAQNLFLNYHSHLRSCIQNASSGSSGHCDSARRWLHPSNLQLADRLVRLLQRLRRLHNETVVPTPPRQEHANPPTPSLCGIFCFSCLAVQVASDLNECCLCGTSVAMRTLYRTRYGIPGSICDDFMVTLCCPMCSLCQIKRDINRRRAMHTF</sequence>
<gene>
    <name evidence="2" type="primary">PLAC8</name>
</gene>
<dbReference type="Pfam" id="PF04749">
    <property type="entry name" value="PLAC8"/>
    <property type="match status" value="1"/>
</dbReference>
<dbReference type="NCBIfam" id="TIGR01571">
    <property type="entry name" value="A_thal_Cys_rich"/>
    <property type="match status" value="1"/>
</dbReference>
<dbReference type="Proteomes" id="UP000694726">
    <property type="component" value="Unplaced"/>
</dbReference>
<comment type="similarity">
    <text evidence="1">Belongs to the cornifelin family.</text>
</comment>
<evidence type="ECO:0000313" key="2">
    <source>
        <dbReference type="Ensembl" id="ENSSSCP00015040937.1"/>
    </source>
</evidence>
<accession>A0A8D0PYG4</accession>
<protein>
    <submittedName>
        <fullName evidence="2">Placenta associated 8</fullName>
    </submittedName>
</protein>
<evidence type="ECO:0000313" key="3">
    <source>
        <dbReference type="Proteomes" id="UP000694726"/>
    </source>
</evidence>
<dbReference type="InterPro" id="IPR006461">
    <property type="entry name" value="PLAC_motif_containing"/>
</dbReference>
<dbReference type="AlphaFoldDB" id="A0A8D0PYG4"/>
<proteinExistence type="inferred from homology"/>
<evidence type="ECO:0000256" key="1">
    <source>
        <dbReference type="ARBA" id="ARBA00009024"/>
    </source>
</evidence>
<organism evidence="2 3">
    <name type="scientific">Sus scrofa</name>
    <name type="common">Pig</name>
    <dbReference type="NCBI Taxonomy" id="9823"/>
    <lineage>
        <taxon>Eukaryota</taxon>
        <taxon>Metazoa</taxon>
        <taxon>Chordata</taxon>
        <taxon>Craniata</taxon>
        <taxon>Vertebrata</taxon>
        <taxon>Euteleostomi</taxon>
        <taxon>Mammalia</taxon>
        <taxon>Eutheria</taxon>
        <taxon>Laurasiatheria</taxon>
        <taxon>Artiodactyla</taxon>
        <taxon>Suina</taxon>
        <taxon>Suidae</taxon>
        <taxon>Sus</taxon>
    </lineage>
</organism>
<dbReference type="Ensembl" id="ENSSSCT00015099103.1">
    <property type="protein sequence ID" value="ENSSSCP00015040937.1"/>
    <property type="gene ID" value="ENSSSCG00015073619.1"/>
</dbReference>
<reference evidence="2" key="1">
    <citation type="submission" date="2025-08" db="UniProtKB">
        <authorList>
            <consortium name="Ensembl"/>
        </authorList>
    </citation>
    <scope>IDENTIFICATION</scope>
</reference>